<dbReference type="InterPro" id="IPR001623">
    <property type="entry name" value="DnaJ_domain"/>
</dbReference>
<comment type="caution">
    <text evidence="6">The sequence shown here is derived from an EMBL/GenBank/DDBJ whole genome shotgun (WGS) entry which is preliminary data.</text>
</comment>
<dbReference type="SUPFAM" id="SSF48452">
    <property type="entry name" value="TPR-like"/>
    <property type="match status" value="2"/>
</dbReference>
<gene>
    <name evidence="6" type="ORF">R5R35_002265</name>
</gene>
<dbReference type="InterPro" id="IPR036869">
    <property type="entry name" value="J_dom_sf"/>
</dbReference>
<keyword evidence="1" id="KW-0677">Repeat</keyword>
<keyword evidence="7" id="KW-1185">Reference proteome</keyword>
<proteinExistence type="predicted"/>
<reference evidence="6 7" key="1">
    <citation type="submission" date="2024-03" db="EMBL/GenBank/DDBJ databases">
        <title>The genome assembly and annotation of the cricket Gryllus longicercus Weissman &amp; Gray.</title>
        <authorList>
            <person name="Szrajer S."/>
            <person name="Gray D."/>
            <person name="Ylla G."/>
        </authorList>
    </citation>
    <scope>NUCLEOTIDE SEQUENCE [LARGE SCALE GENOMIC DNA]</scope>
    <source>
        <strain evidence="6">DAG 2021-001</strain>
        <tissue evidence="6">Whole body minus gut</tissue>
    </source>
</reference>
<sequence length="465" mass="52462">MNATTCIDEPSCDNGNADVLENNDFNRGISLMKQGIGNVLYQEKSYSMALLFYTEAIGLCPDSASYITKAKCHMQMHEYKKALEDARKSLALDPDSLQGHLLVATCALALGERDLADEFVHLLEAFEPTDDAESVQMKKVDEVYTLLREAESTFAKGQYFTTLRHLDRILERLPARKLKLHRAECLVMLEQFDRAYQEASDVLLLDKSEDDALYVLGLCSYYEGFLDLAVKRLRRVLKASPAHKKAKDILGKALAIKEKIEDGSRAIEFGLYRKSHRLFSEALEIDPSNRMNKMHLLLKRSRLSFKLGKLSDAVEDCSSALAMNAAAVEALLLRGKLYVALNNFPKAVADYETLCRVSDCYEYKLLLKHARRAMKQQQQQQQQPPPQKRKKSHYSVLGVAADASADEIRAAFRRKSLLHHPDRHVSAPPEAVKLQEALFKEVAQAYAVLSDARKRADYDDGRRAG</sequence>
<dbReference type="Pfam" id="PF07719">
    <property type="entry name" value="TPR_2"/>
    <property type="match status" value="1"/>
</dbReference>
<dbReference type="Pfam" id="PF13432">
    <property type="entry name" value="TPR_16"/>
    <property type="match status" value="1"/>
</dbReference>
<dbReference type="InterPro" id="IPR019734">
    <property type="entry name" value="TPR_rpt"/>
</dbReference>
<dbReference type="InterPro" id="IPR013105">
    <property type="entry name" value="TPR_2"/>
</dbReference>
<protein>
    <recommendedName>
        <fullName evidence="5">J domain-containing protein</fullName>
    </recommendedName>
</protein>
<dbReference type="SUPFAM" id="SSF46565">
    <property type="entry name" value="Chaperone J-domain"/>
    <property type="match status" value="1"/>
</dbReference>
<dbReference type="PROSITE" id="PS50076">
    <property type="entry name" value="DNAJ_2"/>
    <property type="match status" value="1"/>
</dbReference>
<dbReference type="Proteomes" id="UP001378592">
    <property type="component" value="Unassembled WGS sequence"/>
</dbReference>
<dbReference type="Gene3D" id="1.25.40.10">
    <property type="entry name" value="Tetratricopeptide repeat domain"/>
    <property type="match status" value="1"/>
</dbReference>
<dbReference type="CDD" id="cd06257">
    <property type="entry name" value="DnaJ"/>
    <property type="match status" value="1"/>
</dbReference>
<keyword evidence="2 3" id="KW-0802">TPR repeat</keyword>
<feature type="region of interest" description="Disordered" evidence="4">
    <location>
        <begin position="374"/>
        <end position="394"/>
    </location>
</feature>
<name>A0AAN9ZAC3_9ORTH</name>
<dbReference type="PRINTS" id="PR00625">
    <property type="entry name" value="JDOMAIN"/>
</dbReference>
<dbReference type="EMBL" id="JAZDUA010000111">
    <property type="protein sequence ID" value="KAK7867765.1"/>
    <property type="molecule type" value="Genomic_DNA"/>
</dbReference>
<dbReference type="InterPro" id="IPR011990">
    <property type="entry name" value="TPR-like_helical_dom_sf"/>
</dbReference>
<dbReference type="PANTHER" id="PTHR45188:SF2">
    <property type="entry name" value="DNAJ HOMOLOG SUBFAMILY C MEMBER 7"/>
    <property type="match status" value="1"/>
</dbReference>
<dbReference type="Pfam" id="PF00226">
    <property type="entry name" value="DnaJ"/>
    <property type="match status" value="1"/>
</dbReference>
<dbReference type="AlphaFoldDB" id="A0AAN9ZAC3"/>
<organism evidence="6 7">
    <name type="scientific">Gryllus longicercus</name>
    <dbReference type="NCBI Taxonomy" id="2509291"/>
    <lineage>
        <taxon>Eukaryota</taxon>
        <taxon>Metazoa</taxon>
        <taxon>Ecdysozoa</taxon>
        <taxon>Arthropoda</taxon>
        <taxon>Hexapoda</taxon>
        <taxon>Insecta</taxon>
        <taxon>Pterygota</taxon>
        <taxon>Neoptera</taxon>
        <taxon>Polyneoptera</taxon>
        <taxon>Orthoptera</taxon>
        <taxon>Ensifera</taxon>
        <taxon>Gryllidea</taxon>
        <taxon>Grylloidea</taxon>
        <taxon>Gryllidae</taxon>
        <taxon>Gryllinae</taxon>
        <taxon>Gryllus</taxon>
    </lineage>
</organism>
<accession>A0AAN9ZAC3</accession>
<feature type="repeat" description="TPR" evidence="3">
    <location>
        <begin position="63"/>
        <end position="96"/>
    </location>
</feature>
<evidence type="ECO:0000256" key="3">
    <source>
        <dbReference type="PROSITE-ProRule" id="PRU00339"/>
    </source>
</evidence>
<dbReference type="SMART" id="SM00028">
    <property type="entry name" value="TPR"/>
    <property type="match status" value="6"/>
</dbReference>
<dbReference type="PROSITE" id="PS00636">
    <property type="entry name" value="DNAJ_1"/>
    <property type="match status" value="1"/>
</dbReference>
<dbReference type="PANTHER" id="PTHR45188">
    <property type="entry name" value="DNAJ PROTEIN P58IPK HOMOLOG"/>
    <property type="match status" value="1"/>
</dbReference>
<dbReference type="SMART" id="SM00271">
    <property type="entry name" value="DnaJ"/>
    <property type="match status" value="1"/>
</dbReference>
<evidence type="ECO:0000313" key="7">
    <source>
        <dbReference type="Proteomes" id="UP001378592"/>
    </source>
</evidence>
<evidence type="ECO:0000256" key="4">
    <source>
        <dbReference type="SAM" id="MobiDB-lite"/>
    </source>
</evidence>
<feature type="domain" description="J" evidence="5">
    <location>
        <begin position="392"/>
        <end position="462"/>
    </location>
</feature>
<evidence type="ECO:0000313" key="6">
    <source>
        <dbReference type="EMBL" id="KAK7867765.1"/>
    </source>
</evidence>
<evidence type="ECO:0000259" key="5">
    <source>
        <dbReference type="PROSITE" id="PS50076"/>
    </source>
</evidence>
<evidence type="ECO:0000256" key="1">
    <source>
        <dbReference type="ARBA" id="ARBA00022737"/>
    </source>
</evidence>
<dbReference type="InterPro" id="IPR018253">
    <property type="entry name" value="DnaJ_domain_CS"/>
</dbReference>
<dbReference type="PROSITE" id="PS50005">
    <property type="entry name" value="TPR"/>
    <property type="match status" value="1"/>
</dbReference>
<evidence type="ECO:0000256" key="2">
    <source>
        <dbReference type="ARBA" id="ARBA00022803"/>
    </source>
</evidence>
<dbReference type="Gene3D" id="1.10.287.110">
    <property type="entry name" value="DnaJ domain"/>
    <property type="match status" value="1"/>
</dbReference>